<dbReference type="PANTHER" id="PTHR10903:SF184">
    <property type="entry name" value="GTP-BINDING PROTEIN A"/>
    <property type="match status" value="1"/>
</dbReference>
<accession>A0A9P6YNQ2</accession>
<feature type="domain" description="AIG1-type G" evidence="3">
    <location>
        <begin position="32"/>
        <end position="269"/>
    </location>
</feature>
<reference evidence="4" key="1">
    <citation type="journal article" date="2020" name="Microb. Genom.">
        <title>Genetic diversity of clinical and environmental Mucorales isolates obtained from an investigation of mucormycosis cases among solid organ transplant recipients.</title>
        <authorList>
            <person name="Nguyen M.H."/>
            <person name="Kaul D."/>
            <person name="Muto C."/>
            <person name="Cheng S.J."/>
            <person name="Richter R.A."/>
            <person name="Bruno V.M."/>
            <person name="Liu G."/>
            <person name="Beyhan S."/>
            <person name="Sundermann A.J."/>
            <person name="Mounaud S."/>
            <person name="Pasculle A.W."/>
            <person name="Nierman W.C."/>
            <person name="Driscoll E."/>
            <person name="Cumbie R."/>
            <person name="Clancy C.J."/>
            <person name="Dupont C.L."/>
        </authorList>
    </citation>
    <scope>NUCLEOTIDE SEQUENCE</scope>
    <source>
        <strain evidence="4">GL16</strain>
    </source>
</reference>
<dbReference type="SUPFAM" id="SSF52540">
    <property type="entry name" value="P-loop containing nucleoside triphosphate hydrolases"/>
    <property type="match status" value="1"/>
</dbReference>
<dbReference type="Proteomes" id="UP000717996">
    <property type="component" value="Unassembled WGS sequence"/>
</dbReference>
<evidence type="ECO:0000313" key="4">
    <source>
        <dbReference type="EMBL" id="KAG1553395.1"/>
    </source>
</evidence>
<evidence type="ECO:0000256" key="2">
    <source>
        <dbReference type="ARBA" id="ARBA00023134"/>
    </source>
</evidence>
<keyword evidence="1" id="KW-0547">Nucleotide-binding</keyword>
<dbReference type="PROSITE" id="PS51720">
    <property type="entry name" value="G_AIG1"/>
    <property type="match status" value="1"/>
</dbReference>
<gene>
    <name evidence="4" type="ORF">G6F51_000618</name>
</gene>
<protein>
    <recommendedName>
        <fullName evidence="3">AIG1-type G domain-containing protein</fullName>
    </recommendedName>
</protein>
<dbReference type="InterPro" id="IPR006703">
    <property type="entry name" value="G_AIG1"/>
</dbReference>
<keyword evidence="2" id="KW-0342">GTP-binding</keyword>
<sequence length="269" mass="31003">MTLPHNEQQNKPVWKHFEDAAIEQGTVPESPHDYINLIALGRTGDGKSSLLNDLLGQQVFKQKISAKSQTKQIEESSGFWAPLRAYLYNKDDFGCYIRVTDTPGFGDSQFKDQTFFPVIQNAIKDVATHKGGVHAILMVFKITANVDTIMKSMDSFYRLINGRDDVWDNVLLVFTHVDIVNGDTSRYQSHKIALKTRIGKDLKEKYQLKHDLPMLWISTQQYTCSYLKGLGDCDCERGARYHADCRRRLFEQIFKRRHHPFLLLDTDEL</sequence>
<evidence type="ECO:0000256" key="1">
    <source>
        <dbReference type="ARBA" id="ARBA00022741"/>
    </source>
</evidence>
<evidence type="ECO:0000259" key="3">
    <source>
        <dbReference type="PROSITE" id="PS51720"/>
    </source>
</evidence>
<proteinExistence type="predicted"/>
<name>A0A9P6YNQ2_RHIOR</name>
<organism evidence="4 5">
    <name type="scientific">Rhizopus oryzae</name>
    <name type="common">Mucormycosis agent</name>
    <name type="synonym">Rhizopus arrhizus var. delemar</name>
    <dbReference type="NCBI Taxonomy" id="64495"/>
    <lineage>
        <taxon>Eukaryota</taxon>
        <taxon>Fungi</taxon>
        <taxon>Fungi incertae sedis</taxon>
        <taxon>Mucoromycota</taxon>
        <taxon>Mucoromycotina</taxon>
        <taxon>Mucoromycetes</taxon>
        <taxon>Mucorales</taxon>
        <taxon>Mucorineae</taxon>
        <taxon>Rhizopodaceae</taxon>
        <taxon>Rhizopus</taxon>
    </lineage>
</organism>
<dbReference type="EMBL" id="JAANIT010000038">
    <property type="protein sequence ID" value="KAG1553395.1"/>
    <property type="molecule type" value="Genomic_DNA"/>
</dbReference>
<dbReference type="InterPro" id="IPR045058">
    <property type="entry name" value="GIMA/IAN/Toc"/>
</dbReference>
<dbReference type="InterPro" id="IPR027417">
    <property type="entry name" value="P-loop_NTPase"/>
</dbReference>
<dbReference type="OrthoDB" id="8954335at2759"/>
<dbReference type="Gene3D" id="3.40.50.300">
    <property type="entry name" value="P-loop containing nucleotide triphosphate hydrolases"/>
    <property type="match status" value="1"/>
</dbReference>
<dbReference type="Pfam" id="PF04548">
    <property type="entry name" value="AIG1"/>
    <property type="match status" value="1"/>
</dbReference>
<dbReference type="PANTHER" id="PTHR10903">
    <property type="entry name" value="GTPASE, IMAP FAMILY MEMBER-RELATED"/>
    <property type="match status" value="1"/>
</dbReference>
<comment type="caution">
    <text evidence="4">The sequence shown here is derived from an EMBL/GenBank/DDBJ whole genome shotgun (WGS) entry which is preliminary data.</text>
</comment>
<dbReference type="GO" id="GO:0005525">
    <property type="term" value="F:GTP binding"/>
    <property type="evidence" value="ECO:0007669"/>
    <property type="project" value="UniProtKB-KW"/>
</dbReference>
<dbReference type="AlphaFoldDB" id="A0A9P6YNQ2"/>
<evidence type="ECO:0000313" key="5">
    <source>
        <dbReference type="Proteomes" id="UP000717996"/>
    </source>
</evidence>